<dbReference type="STRING" id="1560345.AWL63_21275"/>
<organism evidence="6 7">
    <name type="scientific">Sphingomonas panacis</name>
    <dbReference type="NCBI Taxonomy" id="1560345"/>
    <lineage>
        <taxon>Bacteria</taxon>
        <taxon>Pseudomonadati</taxon>
        <taxon>Pseudomonadota</taxon>
        <taxon>Alphaproteobacteria</taxon>
        <taxon>Sphingomonadales</taxon>
        <taxon>Sphingomonadaceae</taxon>
        <taxon>Sphingomonas</taxon>
    </lineage>
</organism>
<protein>
    <submittedName>
        <fullName evidence="6">PTS cellobiose transporter</fullName>
    </submittedName>
</protein>
<dbReference type="GO" id="GO:0019213">
    <property type="term" value="F:deacetylase activity"/>
    <property type="evidence" value="ECO:0007669"/>
    <property type="project" value="TreeGrafter"/>
</dbReference>
<evidence type="ECO:0000313" key="7">
    <source>
        <dbReference type="Proteomes" id="UP000094256"/>
    </source>
</evidence>
<gene>
    <name evidence="6" type="ORF">AWL63_21275</name>
</gene>
<keyword evidence="4" id="KW-0460">Magnesium</keyword>
<dbReference type="Pfam" id="PF04794">
    <property type="entry name" value="YdjC"/>
    <property type="match status" value="1"/>
</dbReference>
<dbReference type="EMBL" id="CP014168">
    <property type="protein sequence ID" value="AOH86112.1"/>
    <property type="molecule type" value="Genomic_DNA"/>
</dbReference>
<evidence type="ECO:0000256" key="1">
    <source>
        <dbReference type="ARBA" id="ARBA00001946"/>
    </source>
</evidence>
<dbReference type="AlphaFoldDB" id="A0A1B3ZFA5"/>
<dbReference type="Proteomes" id="UP000094256">
    <property type="component" value="Chromosome"/>
</dbReference>
<sequence length="274" mass="29647">MKTVILNADDFGVSIPVNAAIEQAHRDGILTTTSLMVTGEACADAVARTRTMPQLGVGLHIALAEVPPALPPERIPDLVDSSGMFRIEALGTSLAILLRPSVRRQLTAEIEAQFRLFAATGLPLDHVDSHKHMHMHPAIASVVIAVGQRFGMRAGRAPVEPRAVLRKVEPVKGVDIAGPFARRVRTKLRRAGMKAPDHVFGLAWSGAMTPDRLRGILRHLPDGVSEIYLHPATGDYALAAPGYRYQEELAALLDPVAREIIVRGGIRLARFADL</sequence>
<proteinExistence type="predicted"/>
<evidence type="ECO:0000256" key="3">
    <source>
        <dbReference type="ARBA" id="ARBA00022801"/>
    </source>
</evidence>
<evidence type="ECO:0000313" key="6">
    <source>
        <dbReference type="EMBL" id="AOH86112.1"/>
    </source>
</evidence>
<keyword evidence="7" id="KW-1185">Reference proteome</keyword>
<reference evidence="6 7" key="1">
    <citation type="submission" date="2016-01" db="EMBL/GenBank/DDBJ databases">
        <title>Complete genome and mega plasmid sequence of Sphingomonas panacis DCY99 elicits systemic resistance in rice to Xanthomonas oryzae.</title>
        <authorList>
            <person name="Kim Y.J."/>
            <person name="Yang D.C."/>
            <person name="Sing P."/>
        </authorList>
    </citation>
    <scope>NUCLEOTIDE SEQUENCE [LARGE SCALE GENOMIC DNA]</scope>
    <source>
        <strain evidence="6 7">DCY99</strain>
    </source>
</reference>
<dbReference type="PANTHER" id="PTHR31609:SF1">
    <property type="entry name" value="CARBOHYDRATE DEACETYLASE"/>
    <property type="match status" value="1"/>
</dbReference>
<dbReference type="GO" id="GO:0046872">
    <property type="term" value="F:metal ion binding"/>
    <property type="evidence" value="ECO:0007669"/>
    <property type="project" value="UniProtKB-KW"/>
</dbReference>
<name>A0A1B3ZFA5_9SPHN</name>
<dbReference type="PANTHER" id="PTHR31609">
    <property type="entry name" value="YDJC DEACETYLASE FAMILY MEMBER"/>
    <property type="match status" value="1"/>
</dbReference>
<keyword evidence="2" id="KW-0479">Metal-binding</keyword>
<dbReference type="Gene3D" id="3.20.20.370">
    <property type="entry name" value="Glycoside hydrolase/deacetylase"/>
    <property type="match status" value="1"/>
</dbReference>
<dbReference type="GO" id="GO:0005975">
    <property type="term" value="P:carbohydrate metabolic process"/>
    <property type="evidence" value="ECO:0007669"/>
    <property type="project" value="InterPro"/>
</dbReference>
<dbReference type="RefSeq" id="WP_069206627.1">
    <property type="nucleotide sequence ID" value="NZ_CP014168.1"/>
</dbReference>
<dbReference type="GO" id="GO:0016787">
    <property type="term" value="F:hydrolase activity"/>
    <property type="evidence" value="ECO:0007669"/>
    <property type="project" value="UniProtKB-KW"/>
</dbReference>
<dbReference type="KEGG" id="span:AWL63_21275"/>
<dbReference type="InterPro" id="IPR006879">
    <property type="entry name" value="YdjC-like"/>
</dbReference>
<dbReference type="NCBIfam" id="TIGR03473">
    <property type="entry name" value="HpnK"/>
    <property type="match status" value="1"/>
</dbReference>
<dbReference type="SUPFAM" id="SSF88713">
    <property type="entry name" value="Glycoside hydrolase/deacetylase"/>
    <property type="match status" value="1"/>
</dbReference>
<accession>A0A1B3ZFA5</accession>
<keyword evidence="5" id="KW-0119">Carbohydrate metabolism</keyword>
<keyword evidence="3" id="KW-0378">Hydrolase</keyword>
<dbReference type="InterPro" id="IPR017836">
    <property type="entry name" value="Hopanoid_biosynth-assoc_HpnK"/>
</dbReference>
<evidence type="ECO:0000256" key="4">
    <source>
        <dbReference type="ARBA" id="ARBA00022842"/>
    </source>
</evidence>
<evidence type="ECO:0000256" key="2">
    <source>
        <dbReference type="ARBA" id="ARBA00022723"/>
    </source>
</evidence>
<dbReference type="OrthoDB" id="9774177at2"/>
<dbReference type="InterPro" id="IPR011330">
    <property type="entry name" value="Glyco_hydro/deAcase_b/a-brl"/>
</dbReference>
<dbReference type="CDD" id="cd10804">
    <property type="entry name" value="YdjC_HpnK_like"/>
    <property type="match status" value="1"/>
</dbReference>
<comment type="cofactor">
    <cofactor evidence="1">
        <name>Mg(2+)</name>
        <dbReference type="ChEBI" id="CHEBI:18420"/>
    </cofactor>
</comment>
<evidence type="ECO:0000256" key="5">
    <source>
        <dbReference type="ARBA" id="ARBA00023277"/>
    </source>
</evidence>